<dbReference type="InterPro" id="IPR014716">
    <property type="entry name" value="Fibrinogen_a/b/g_C_1"/>
</dbReference>
<dbReference type="STRING" id="7167.A0A182F2K7"/>
<dbReference type="PROSITE" id="PS51406">
    <property type="entry name" value="FIBRINOGEN_C_2"/>
    <property type="match status" value="2"/>
</dbReference>
<dbReference type="GO" id="GO:0005615">
    <property type="term" value="C:extracellular space"/>
    <property type="evidence" value="ECO:0007669"/>
    <property type="project" value="TreeGrafter"/>
</dbReference>
<dbReference type="VEuPathDB" id="VectorBase:AALB20_033102"/>
<dbReference type="PANTHER" id="PTHR19143">
    <property type="entry name" value="FIBRINOGEN/TENASCIN/ANGIOPOEITIN"/>
    <property type="match status" value="1"/>
</dbReference>
<dbReference type="InterPro" id="IPR020837">
    <property type="entry name" value="Fibrinogen_CS"/>
</dbReference>
<proteinExistence type="predicted"/>
<dbReference type="CDD" id="cd00087">
    <property type="entry name" value="FReD"/>
    <property type="match status" value="1"/>
</dbReference>
<dbReference type="InterPro" id="IPR036056">
    <property type="entry name" value="Fibrinogen-like_C"/>
</dbReference>
<feature type="domain" description="Fibrinogen C-terminal" evidence="1">
    <location>
        <begin position="132"/>
        <end position="313"/>
    </location>
</feature>
<dbReference type="SMART" id="SM00186">
    <property type="entry name" value="FBG"/>
    <property type="match status" value="2"/>
</dbReference>
<reference evidence="2 3" key="1">
    <citation type="journal article" date="2017" name="G3 (Bethesda)">
        <title>The Physical Genome Mapping of Anopheles albimanus Corrected Scaffold Misassemblies and Identified Interarm Rearrangements in Genus Anopheles.</title>
        <authorList>
            <person name="Artemov G.N."/>
            <person name="Peery A.N."/>
            <person name="Jiang X."/>
            <person name="Tu Z."/>
            <person name="Stegniy V.N."/>
            <person name="Sharakhova M.V."/>
            <person name="Sharakhov I.V."/>
        </authorList>
    </citation>
    <scope>NUCLEOTIDE SEQUENCE [LARGE SCALE GENOMIC DNA]</scope>
    <source>
        <strain evidence="2 3">ALBI9_A</strain>
    </source>
</reference>
<evidence type="ECO:0000313" key="3">
    <source>
        <dbReference type="Proteomes" id="UP000069272"/>
    </source>
</evidence>
<dbReference type="EnsemblMetazoa" id="AALB000689-RA">
    <property type="protein sequence ID" value="AALB000689-PA"/>
    <property type="gene ID" value="AALB000689"/>
</dbReference>
<evidence type="ECO:0000313" key="2">
    <source>
        <dbReference type="EnsemblMetazoa" id="AALB000689-PA"/>
    </source>
</evidence>
<reference evidence="2" key="2">
    <citation type="submission" date="2022-08" db="UniProtKB">
        <authorList>
            <consortium name="EnsemblMetazoa"/>
        </authorList>
    </citation>
    <scope>IDENTIFICATION</scope>
    <source>
        <strain evidence="2">STECLA/ALBI9_A</strain>
    </source>
</reference>
<dbReference type="VEuPathDB" id="VectorBase:AALB000689"/>
<organism evidence="2 3">
    <name type="scientific">Anopheles albimanus</name>
    <name type="common">New world malaria mosquito</name>
    <dbReference type="NCBI Taxonomy" id="7167"/>
    <lineage>
        <taxon>Eukaryota</taxon>
        <taxon>Metazoa</taxon>
        <taxon>Ecdysozoa</taxon>
        <taxon>Arthropoda</taxon>
        <taxon>Hexapoda</taxon>
        <taxon>Insecta</taxon>
        <taxon>Pterygota</taxon>
        <taxon>Neoptera</taxon>
        <taxon>Endopterygota</taxon>
        <taxon>Diptera</taxon>
        <taxon>Nematocera</taxon>
        <taxon>Culicoidea</taxon>
        <taxon>Culicidae</taxon>
        <taxon>Anophelinae</taxon>
        <taxon>Anopheles</taxon>
    </lineage>
</organism>
<dbReference type="InterPro" id="IPR002181">
    <property type="entry name" value="Fibrinogen_a/b/g_C_dom"/>
</dbReference>
<keyword evidence="3" id="KW-1185">Reference proteome</keyword>
<dbReference type="Pfam" id="PF00147">
    <property type="entry name" value="Fibrinogen_C"/>
    <property type="match status" value="2"/>
</dbReference>
<dbReference type="PANTHER" id="PTHR19143:SF327">
    <property type="entry name" value="FI21813P1-RELATED"/>
    <property type="match status" value="1"/>
</dbReference>
<dbReference type="PROSITE" id="PS00514">
    <property type="entry name" value="FIBRINOGEN_C_1"/>
    <property type="match status" value="1"/>
</dbReference>
<evidence type="ECO:0000259" key="1">
    <source>
        <dbReference type="PROSITE" id="PS51406"/>
    </source>
</evidence>
<name>A0A182F2K7_ANOAL</name>
<dbReference type="Gene3D" id="3.90.215.10">
    <property type="entry name" value="Gamma Fibrinogen, chain A, domain 1"/>
    <property type="match status" value="2"/>
</dbReference>
<dbReference type="InterPro" id="IPR050373">
    <property type="entry name" value="Fibrinogen_C-term_domain"/>
</dbReference>
<dbReference type="SUPFAM" id="SSF56496">
    <property type="entry name" value="Fibrinogen C-terminal domain-like"/>
    <property type="match status" value="2"/>
</dbReference>
<feature type="domain" description="Fibrinogen C-terminal" evidence="1">
    <location>
        <begin position="448"/>
        <end position="611"/>
    </location>
</feature>
<accession>A0A182F2K7</accession>
<dbReference type="VEuPathDB" id="VectorBase:AALB20_031995"/>
<protein>
    <recommendedName>
        <fullName evidence="1">Fibrinogen C-terminal domain-containing protein</fullName>
    </recommendedName>
</protein>
<sequence length="611" mass="70465">MQQLFRCLWVCFIGLASTNLVIHHTPPLQMHSIDSDLSVIKLVAKLESIEHQLAVLQEDVQEVISENQEIQQQRIVALKETSNMLVKLQEKILAQCDSVGKHLITIGNKQIDRLENVISEMEEAIHDMLLMEIETISIRSCKEVSNKGLGKYILRAHYASVPFVGYCVADKFNGGWLVIQRRMNGSLSFNRTWAEYRNGFGYADGEMWIGLERLYQLTSIQPWELSVEMRSFAGVYKYARYNAFAIGSEEEQYRLRTLGAYQGTAGDSLSYHKGMNFSTWDQDNDVKDEHCAKKWGGGWWFKACYFSFLNGIYHNIFGRDAYKIDWQSFSSIGISVYTVYAQNPHAPSMVSAAVRFDGERLLAKFDDMRHQFLELQQDVQDQRQEIVKIREEFVRLENKSQEEIVRKLLHDSNSIPSISKELQQAQHQVLSNLSRLQTTVAEIVDMQHSASYWFRSCKETPLKISGKYLIRIPGEPMPVVVYCEQDAFSGCWLVIQHRFDGTLSFDRNWQEYRNGFGKLTTTRDCELLVELKDFKGNHKYARYSLFTIGSEKEQYRLKSLGAYRGTAGDALKYHKGIMFSTKDRDNDEVYGEDAICGSLLLETPAQWCFML</sequence>
<dbReference type="Proteomes" id="UP000069272">
    <property type="component" value="Chromosome 2L"/>
</dbReference>
<dbReference type="AlphaFoldDB" id="A0A182F2K7"/>